<dbReference type="SUPFAM" id="SSF52833">
    <property type="entry name" value="Thioredoxin-like"/>
    <property type="match status" value="1"/>
</dbReference>
<dbReference type="InterPro" id="IPR024705">
    <property type="entry name" value="Ssp411"/>
</dbReference>
<dbReference type="InterPro" id="IPR008928">
    <property type="entry name" value="6-hairpin_glycosidase_sf"/>
</dbReference>
<dbReference type="PANTHER" id="PTHR42899">
    <property type="entry name" value="SPERMATOGENESIS-ASSOCIATED PROTEIN 20"/>
    <property type="match status" value="1"/>
</dbReference>
<dbReference type="PANTHER" id="PTHR42899:SF1">
    <property type="entry name" value="SPERMATOGENESIS-ASSOCIATED PROTEIN 20"/>
    <property type="match status" value="1"/>
</dbReference>
<evidence type="ECO:0000313" key="3">
    <source>
        <dbReference type="Proteomes" id="UP000676565"/>
    </source>
</evidence>
<dbReference type="Gene3D" id="1.50.10.10">
    <property type="match status" value="1"/>
</dbReference>
<proteinExistence type="predicted"/>
<dbReference type="CDD" id="cd02955">
    <property type="entry name" value="SSP411"/>
    <property type="match status" value="1"/>
</dbReference>
<name>A0ABS5C168_9BACT</name>
<evidence type="ECO:0000313" key="2">
    <source>
        <dbReference type="EMBL" id="MBP3959704.1"/>
    </source>
</evidence>
<dbReference type="Pfam" id="PF03190">
    <property type="entry name" value="Thioredox_DsbH"/>
    <property type="match status" value="1"/>
</dbReference>
<dbReference type="RefSeq" id="WP_210660450.1">
    <property type="nucleotide sequence ID" value="NZ_JAGKQQ010000001.1"/>
</dbReference>
<dbReference type="Proteomes" id="UP000676565">
    <property type="component" value="Unassembled WGS sequence"/>
</dbReference>
<dbReference type="InterPro" id="IPR012341">
    <property type="entry name" value="6hp_glycosidase-like_sf"/>
</dbReference>
<dbReference type="PIRSF" id="PIRSF006402">
    <property type="entry name" value="UCP006402_thioredoxin"/>
    <property type="match status" value="1"/>
</dbReference>
<dbReference type="EMBL" id="JAGKQQ010000001">
    <property type="protein sequence ID" value="MBP3959704.1"/>
    <property type="molecule type" value="Genomic_DNA"/>
</dbReference>
<evidence type="ECO:0000259" key="1">
    <source>
        <dbReference type="Pfam" id="PF03190"/>
    </source>
</evidence>
<dbReference type="Gene3D" id="3.40.30.10">
    <property type="entry name" value="Glutaredoxin"/>
    <property type="match status" value="1"/>
</dbReference>
<dbReference type="SUPFAM" id="SSF48208">
    <property type="entry name" value="Six-hairpin glycosidases"/>
    <property type="match status" value="1"/>
</dbReference>
<comment type="caution">
    <text evidence="2">The sequence shown here is derived from an EMBL/GenBank/DDBJ whole genome shotgun (WGS) entry which is preliminary data.</text>
</comment>
<accession>A0ABS5C168</accession>
<keyword evidence="3" id="KW-1185">Reference proteome</keyword>
<gene>
    <name evidence="2" type="ORF">J8F10_31035</name>
</gene>
<feature type="domain" description="Spermatogenesis-associated protein 20-like TRX" evidence="1">
    <location>
        <begin position="7"/>
        <end position="172"/>
    </location>
</feature>
<protein>
    <submittedName>
        <fullName evidence="2">Thioredoxin domain-containing protein</fullName>
    </submittedName>
</protein>
<reference evidence="2 3" key="1">
    <citation type="submission" date="2021-04" db="EMBL/GenBank/DDBJ databases">
        <authorList>
            <person name="Ivanova A."/>
        </authorList>
    </citation>
    <scope>NUCLEOTIDE SEQUENCE [LARGE SCALE GENOMIC DNA]</scope>
    <source>
        <strain evidence="2 3">G18</strain>
    </source>
</reference>
<dbReference type="InterPro" id="IPR004879">
    <property type="entry name" value="Ssp411-like_TRX"/>
</dbReference>
<sequence>MSSARTPNRLAAETSLYLKQHANNPVDWYPWGPEALARAKELDRPIFLSIGYSACHWCHVMEHESFEDEATAAVMNSHFVCIKVDREERPDLDTIYMNALHMLTREGGGWPLSVFLAPDLKPFFAGTYYPPDDRYAAHGRPSFKQLLAGIHNAWLTQRDRVHEIGSSIVADLQRMGGLEASDATVSPELLFGALNALRRSYDPRYGGFGSQPKFPHALELKLLLRLSARFNDPVALDMVKHTLAMMARGGMYDQVGGGFARYSVDAKWLVPHFEKMLYDNSLLTSAYVEAFQKTRDPFFEQIVRETLDYTQREMTASTGAFFSTQDADSEGEEGKFYVWSMDGLRAVLGADDAEFACKVWGVTRQGNFEGHNILFRTLSDEDEAKSHGLSLADFQAKLKSVKEKLYEARSKRVWPGRDEKILTAWNGLMIAAFAQAGAALGEPSYLRSAARAADFILDNMRTPDGRLYRTAGVGQPPKLTGYLEDYAFLADALVALYESTFSVKYLRAAIELAEVMLKHFADKDGPGFFFTADDHEQLIARTKDLHDGSTPSGNAMAVTVLLRLAALTGRRDLAEPAERALRGYRETMAEHPAASGQMLVALDFFLGPVQQIAIVGPPQDAETGRALAAIYGRFIPHRVIAFHDPADGSPPAQLAPLFEGKEAANGTVTVFVCENFACRAPLLGAEAVAQWR</sequence>
<dbReference type="InterPro" id="IPR036249">
    <property type="entry name" value="Thioredoxin-like_sf"/>
</dbReference>
<organism evidence="2 3">
    <name type="scientific">Gemmata palustris</name>
    <dbReference type="NCBI Taxonomy" id="2822762"/>
    <lineage>
        <taxon>Bacteria</taxon>
        <taxon>Pseudomonadati</taxon>
        <taxon>Planctomycetota</taxon>
        <taxon>Planctomycetia</taxon>
        <taxon>Gemmatales</taxon>
        <taxon>Gemmataceae</taxon>
        <taxon>Gemmata</taxon>
    </lineage>
</organism>